<accession>A0AAN8VQV8</accession>
<proteinExistence type="predicted"/>
<dbReference type="Proteomes" id="UP001370490">
    <property type="component" value="Unassembled WGS sequence"/>
</dbReference>
<protein>
    <submittedName>
        <fullName evidence="1">Uncharacterized protein</fullName>
    </submittedName>
</protein>
<keyword evidence="2" id="KW-1185">Reference proteome</keyword>
<organism evidence="1 2">
    <name type="scientific">Dillenia turbinata</name>
    <dbReference type="NCBI Taxonomy" id="194707"/>
    <lineage>
        <taxon>Eukaryota</taxon>
        <taxon>Viridiplantae</taxon>
        <taxon>Streptophyta</taxon>
        <taxon>Embryophyta</taxon>
        <taxon>Tracheophyta</taxon>
        <taxon>Spermatophyta</taxon>
        <taxon>Magnoliopsida</taxon>
        <taxon>eudicotyledons</taxon>
        <taxon>Gunneridae</taxon>
        <taxon>Pentapetalae</taxon>
        <taxon>Dilleniales</taxon>
        <taxon>Dilleniaceae</taxon>
        <taxon>Dillenia</taxon>
    </lineage>
</organism>
<evidence type="ECO:0000313" key="1">
    <source>
        <dbReference type="EMBL" id="KAK6931767.1"/>
    </source>
</evidence>
<name>A0AAN8VQV8_9MAGN</name>
<evidence type="ECO:0000313" key="2">
    <source>
        <dbReference type="Proteomes" id="UP001370490"/>
    </source>
</evidence>
<gene>
    <name evidence="1" type="ORF">RJ641_003560</name>
</gene>
<sequence length="86" mass="9878">MEDGDIVGICINDALTDDELRAILGKLETDKEKEVFGLVCKRWPPGSLAFLIGPLSSWRHRFRSLCYCQWLYLFANSQSPELQRCN</sequence>
<dbReference type="AlphaFoldDB" id="A0AAN8VQV8"/>
<reference evidence="1 2" key="1">
    <citation type="submission" date="2023-12" db="EMBL/GenBank/DDBJ databases">
        <title>A high-quality genome assembly for Dillenia turbinata (Dilleniales).</title>
        <authorList>
            <person name="Chanderbali A."/>
        </authorList>
    </citation>
    <scope>NUCLEOTIDE SEQUENCE [LARGE SCALE GENOMIC DNA]</scope>
    <source>
        <strain evidence="1">LSX21</strain>
        <tissue evidence="1">Leaf</tissue>
    </source>
</reference>
<comment type="caution">
    <text evidence="1">The sequence shown here is derived from an EMBL/GenBank/DDBJ whole genome shotgun (WGS) entry which is preliminary data.</text>
</comment>
<dbReference type="EMBL" id="JBAMMX010000011">
    <property type="protein sequence ID" value="KAK6931767.1"/>
    <property type="molecule type" value="Genomic_DNA"/>
</dbReference>